<protein>
    <recommendedName>
        <fullName evidence="10">Autophagy-related protein 3</fullName>
    </recommendedName>
</protein>
<evidence type="ECO:0000256" key="2">
    <source>
        <dbReference type="ARBA" id="ARBA00007683"/>
    </source>
</evidence>
<dbReference type="InterPro" id="IPR007135">
    <property type="entry name" value="Atg3/Atg10"/>
</dbReference>
<keyword evidence="7" id="KW-0072">Autophagy</keyword>
<dbReference type="GO" id="GO:0000407">
    <property type="term" value="C:phagophore assembly site"/>
    <property type="evidence" value="ECO:0007669"/>
    <property type="project" value="TreeGrafter"/>
</dbReference>
<evidence type="ECO:0000256" key="6">
    <source>
        <dbReference type="ARBA" id="ARBA00022927"/>
    </source>
</evidence>
<keyword evidence="6" id="KW-0653">Protein transport</keyword>
<comment type="similarity">
    <text evidence="2">Belongs to the ATG3 family.</text>
</comment>
<comment type="subcellular location">
    <subcellularLocation>
        <location evidence="1">Cytoplasm</location>
    </subcellularLocation>
</comment>
<feature type="region of interest" description="Disordered" evidence="8">
    <location>
        <begin position="94"/>
        <end position="173"/>
    </location>
</feature>
<reference evidence="9" key="1">
    <citation type="submission" date="2021-01" db="EMBL/GenBank/DDBJ databases">
        <authorList>
            <person name="Corre E."/>
            <person name="Pelletier E."/>
            <person name="Niang G."/>
            <person name="Scheremetjew M."/>
            <person name="Finn R."/>
            <person name="Kale V."/>
            <person name="Holt S."/>
            <person name="Cochrane G."/>
            <person name="Meng A."/>
            <person name="Brown T."/>
            <person name="Cohen L."/>
        </authorList>
    </citation>
    <scope>NUCLEOTIDE SEQUENCE</scope>
    <source>
        <strain evidence="9">CCCM811</strain>
    </source>
</reference>
<evidence type="ECO:0000313" key="9">
    <source>
        <dbReference type="EMBL" id="CAE0652298.1"/>
    </source>
</evidence>
<dbReference type="AlphaFoldDB" id="A0A7S4DIK0"/>
<dbReference type="GO" id="GO:0044804">
    <property type="term" value="P:nucleophagy"/>
    <property type="evidence" value="ECO:0007669"/>
    <property type="project" value="TreeGrafter"/>
</dbReference>
<evidence type="ECO:0000256" key="1">
    <source>
        <dbReference type="ARBA" id="ARBA00004496"/>
    </source>
</evidence>
<dbReference type="GO" id="GO:0061723">
    <property type="term" value="P:glycophagy"/>
    <property type="evidence" value="ECO:0007669"/>
    <property type="project" value="TreeGrafter"/>
</dbReference>
<dbReference type="EMBL" id="HBIV01007395">
    <property type="protein sequence ID" value="CAE0652298.1"/>
    <property type="molecule type" value="Transcribed_RNA"/>
</dbReference>
<name>A0A7S4DIK0_9EUKA</name>
<keyword evidence="4" id="KW-0963">Cytoplasm</keyword>
<keyword evidence="5" id="KW-0833">Ubl conjugation pathway</keyword>
<dbReference type="GO" id="GO:0000422">
    <property type="term" value="P:autophagy of mitochondrion"/>
    <property type="evidence" value="ECO:0007669"/>
    <property type="project" value="TreeGrafter"/>
</dbReference>
<evidence type="ECO:0000256" key="3">
    <source>
        <dbReference type="ARBA" id="ARBA00022448"/>
    </source>
</evidence>
<dbReference type="GO" id="GO:0000045">
    <property type="term" value="P:autophagosome assembly"/>
    <property type="evidence" value="ECO:0007669"/>
    <property type="project" value="TreeGrafter"/>
</dbReference>
<dbReference type="PANTHER" id="PTHR12866">
    <property type="entry name" value="UBIQUITIN-LIKE-CONJUGATING ENZYME ATG3"/>
    <property type="match status" value="1"/>
</dbReference>
<accession>A0A7S4DIK0</accession>
<feature type="compositionally biased region" description="Acidic residues" evidence="8">
    <location>
        <begin position="156"/>
        <end position="173"/>
    </location>
</feature>
<gene>
    <name evidence="9" type="ORF">LGLO00237_LOCUS5474</name>
</gene>
<dbReference type="PANTHER" id="PTHR12866:SF2">
    <property type="entry name" value="UBIQUITIN-LIKE-CONJUGATING ENZYME ATG3"/>
    <property type="match status" value="1"/>
</dbReference>
<evidence type="ECO:0000256" key="7">
    <source>
        <dbReference type="ARBA" id="ARBA00023006"/>
    </source>
</evidence>
<dbReference type="GO" id="GO:0019776">
    <property type="term" value="F:Atg8-family ligase activity"/>
    <property type="evidence" value="ECO:0007669"/>
    <property type="project" value="TreeGrafter"/>
</dbReference>
<evidence type="ECO:0000256" key="5">
    <source>
        <dbReference type="ARBA" id="ARBA00022786"/>
    </source>
</evidence>
<evidence type="ECO:0000256" key="4">
    <source>
        <dbReference type="ARBA" id="ARBA00022490"/>
    </source>
</evidence>
<evidence type="ECO:0000256" key="8">
    <source>
        <dbReference type="SAM" id="MobiDB-lite"/>
    </source>
</evidence>
<dbReference type="GO" id="GO:0005829">
    <property type="term" value="C:cytosol"/>
    <property type="evidence" value="ECO:0007669"/>
    <property type="project" value="TreeGrafter"/>
</dbReference>
<proteinExistence type="inferred from homology"/>
<dbReference type="Pfam" id="PF03987">
    <property type="entry name" value="Autophagy_act_C"/>
    <property type="match status" value="1"/>
</dbReference>
<keyword evidence="3" id="KW-0813">Transport</keyword>
<dbReference type="GO" id="GO:0015031">
    <property type="term" value="P:protein transport"/>
    <property type="evidence" value="ECO:0007669"/>
    <property type="project" value="UniProtKB-KW"/>
</dbReference>
<evidence type="ECO:0008006" key="10">
    <source>
        <dbReference type="Google" id="ProtNLM"/>
    </source>
</evidence>
<organism evidence="9">
    <name type="scientific">Lotharella globosa</name>
    <dbReference type="NCBI Taxonomy" id="91324"/>
    <lineage>
        <taxon>Eukaryota</taxon>
        <taxon>Sar</taxon>
        <taxon>Rhizaria</taxon>
        <taxon>Cercozoa</taxon>
        <taxon>Chlorarachniophyceae</taxon>
        <taxon>Lotharella</taxon>
    </lineage>
</organism>
<sequence>MASHAIHSVFKGVAEYFTPVLQSSNFKEKGVLTPEEFVKAGDQLVFNCRTWKWAPGKEGLVKPYLPKDKQFLITRNVPSLKRATDYALSDAKETVVEDGHGDEGWVSTHTDKESKLKGQGKEKEEDYETIEIKEEVKATPAPAQPAPATDPGPSADAEEDGDDIPDMDDFEEDNIETDPNILLTNHIKEEAGGEGKSPGPTSGGILRVTEPEDNIERTRTYDISITYDKYYRTPRIFLFGYDKTRQPLSTKQIMEDISADHANKTVTVDPHPHLEVPHASIHPCRHAPVMLRICERMEEESIRKLIEKKTMELKKAGKTDIKPKDLELTKEEAAKAAIKVEQYLFLFLKFISSVIPTIEYDCKPPSPCYCLRFQF</sequence>
<feature type="compositionally biased region" description="Basic and acidic residues" evidence="8">
    <location>
        <begin position="94"/>
        <end position="137"/>
    </location>
</feature>